<dbReference type="GO" id="GO:0016757">
    <property type="term" value="F:glycosyltransferase activity"/>
    <property type="evidence" value="ECO:0007669"/>
    <property type="project" value="UniProtKB-KW"/>
</dbReference>
<evidence type="ECO:0000256" key="1">
    <source>
        <dbReference type="ARBA" id="ARBA00022676"/>
    </source>
</evidence>
<dbReference type="PANTHER" id="PTHR34106:SF5">
    <property type="entry name" value="GLYCOSIDASE"/>
    <property type="match status" value="1"/>
</dbReference>
<dbReference type="RefSeq" id="WP_165832734.1">
    <property type="nucleotide sequence ID" value="NZ_CABMMC010000127.1"/>
</dbReference>
<evidence type="ECO:0000313" key="4">
    <source>
        <dbReference type="EMBL" id="PVY45917.1"/>
    </source>
</evidence>
<dbReference type="Pfam" id="PF04041">
    <property type="entry name" value="Glyco_hydro_130"/>
    <property type="match status" value="1"/>
</dbReference>
<dbReference type="Gene3D" id="2.115.10.20">
    <property type="entry name" value="Glycosyl hydrolase domain, family 43"/>
    <property type="match status" value="1"/>
</dbReference>
<organism evidence="4 5">
    <name type="scientific">Victivallis vadensis</name>
    <dbReference type="NCBI Taxonomy" id="172901"/>
    <lineage>
        <taxon>Bacteria</taxon>
        <taxon>Pseudomonadati</taxon>
        <taxon>Lentisphaerota</taxon>
        <taxon>Lentisphaeria</taxon>
        <taxon>Victivallales</taxon>
        <taxon>Victivallaceae</taxon>
        <taxon>Victivallis</taxon>
    </lineage>
</organism>
<dbReference type="PANTHER" id="PTHR34106">
    <property type="entry name" value="GLYCOSIDASE"/>
    <property type="match status" value="1"/>
</dbReference>
<dbReference type="SUPFAM" id="SSF75005">
    <property type="entry name" value="Arabinanase/levansucrase/invertase"/>
    <property type="match status" value="1"/>
</dbReference>
<keyword evidence="2" id="KW-0808">Transferase</keyword>
<proteinExistence type="inferred from homology"/>
<evidence type="ECO:0000313" key="5">
    <source>
        <dbReference type="Proteomes" id="UP000245959"/>
    </source>
</evidence>
<evidence type="ECO:0000256" key="2">
    <source>
        <dbReference type="ARBA" id="ARBA00022679"/>
    </source>
</evidence>
<sequence>MKEAVKLPPRLAWIEHLKKSACNPVIRPQGAGPAADAIFNPAAIVHDGRVGLLCRAINFTRQPRDSRNWSVSTLVWAWSDDGFHFELDEKPAFDPGPDSPYQGGFEDPRLVKIGDEYVLTFTGVHNFDRTPGLIAFSRDLKHWEWGGEVLPGRAIAITRERIGGYYYGYWGNSCIFLARSRDLRSWETLKEPALRPRPGRFDALLCESAAPPLLTDDGILLFYNGDRGREQAQNYARGIIPCYVHDILWTCYSTGWALFDRHDPSRLLARCEEPVLTPERLYEIFGISFYTVFAQGYVEFKGRRFLYYGCADMRIGVATAEM</sequence>
<dbReference type="GeneID" id="78293647"/>
<protein>
    <submittedName>
        <fullName evidence="4">Putative GH43/DUF377 family glycosyl hydrolase</fullName>
    </submittedName>
</protein>
<evidence type="ECO:0000256" key="3">
    <source>
        <dbReference type="ARBA" id="ARBA00024356"/>
    </source>
</evidence>
<keyword evidence="4" id="KW-0378">Hydrolase</keyword>
<dbReference type="EMBL" id="QEKH01000001">
    <property type="protein sequence ID" value="PVY45917.1"/>
    <property type="molecule type" value="Genomic_DNA"/>
</dbReference>
<gene>
    <name evidence="4" type="ORF">C8D82_101111</name>
</gene>
<reference evidence="4 5" key="1">
    <citation type="submission" date="2018-04" db="EMBL/GenBank/DDBJ databases">
        <title>Genomic Encyclopedia of Type Strains, Phase IV (KMG-IV): sequencing the most valuable type-strain genomes for metagenomic binning, comparative biology and taxonomic classification.</title>
        <authorList>
            <person name="Goeker M."/>
        </authorList>
    </citation>
    <scope>NUCLEOTIDE SEQUENCE [LARGE SCALE GENOMIC DNA]</scope>
    <source>
        <strain evidence="4 5">DSM 14823</strain>
    </source>
</reference>
<dbReference type="InterPro" id="IPR007184">
    <property type="entry name" value="Mannoside_phosphorylase"/>
</dbReference>
<comment type="similarity">
    <text evidence="3">Belongs to the glycosyl hydrolase 130 family.</text>
</comment>
<accession>A0A2U1BBG7</accession>
<name>A0A2U1BBG7_9BACT</name>
<dbReference type="InterPro" id="IPR023296">
    <property type="entry name" value="Glyco_hydro_beta-prop_sf"/>
</dbReference>
<keyword evidence="1" id="KW-0328">Glycosyltransferase</keyword>
<dbReference type="GO" id="GO:0016787">
    <property type="term" value="F:hydrolase activity"/>
    <property type="evidence" value="ECO:0007669"/>
    <property type="project" value="UniProtKB-KW"/>
</dbReference>
<dbReference type="AlphaFoldDB" id="A0A2U1BBG7"/>
<dbReference type="Proteomes" id="UP000245959">
    <property type="component" value="Unassembled WGS sequence"/>
</dbReference>
<comment type="caution">
    <text evidence="4">The sequence shown here is derived from an EMBL/GenBank/DDBJ whole genome shotgun (WGS) entry which is preliminary data.</text>
</comment>
<keyword evidence="5" id="KW-1185">Reference proteome</keyword>